<dbReference type="InterPro" id="IPR026816">
    <property type="entry name" value="Flavodoxin_dom"/>
</dbReference>
<keyword evidence="1" id="KW-0479">Metal-binding</keyword>
<keyword evidence="2" id="KW-0408">Iron</keyword>
<dbReference type="PANTHER" id="PTHR43122">
    <property type="entry name" value="FERREDOXIN SUBUNIT OF PYRUVATE:FLAVODOXIN OXIDOREDUCTASE-RELATED"/>
    <property type="match status" value="1"/>
</dbReference>
<gene>
    <name evidence="5" type="ORF">DXA39_04265</name>
</gene>
<dbReference type="InterPro" id="IPR017900">
    <property type="entry name" value="4Fe4S_Fe_S_CS"/>
</dbReference>
<dbReference type="SUPFAM" id="SSF54862">
    <property type="entry name" value="4Fe-4S ferredoxins"/>
    <property type="match status" value="1"/>
</dbReference>
<name>A0A3E2TI81_9FIRM</name>
<feature type="domain" description="4Fe-4S ferredoxin-type" evidence="4">
    <location>
        <begin position="207"/>
        <end position="236"/>
    </location>
</feature>
<evidence type="ECO:0000313" key="5">
    <source>
        <dbReference type="EMBL" id="RGB76390.1"/>
    </source>
</evidence>
<evidence type="ECO:0000313" key="6">
    <source>
        <dbReference type="Proteomes" id="UP000261011"/>
    </source>
</evidence>
<proteinExistence type="predicted"/>
<dbReference type="NCBIfam" id="NF038196">
    <property type="entry name" value="ferrodoxin_EFR1"/>
    <property type="match status" value="1"/>
</dbReference>
<dbReference type="InterPro" id="IPR029039">
    <property type="entry name" value="Flavoprotein-like_sf"/>
</dbReference>
<dbReference type="GO" id="GO:0051536">
    <property type="term" value="F:iron-sulfur cluster binding"/>
    <property type="evidence" value="ECO:0007669"/>
    <property type="project" value="UniProtKB-KW"/>
</dbReference>
<feature type="domain" description="4Fe-4S ferredoxin-type" evidence="4">
    <location>
        <begin position="179"/>
        <end position="205"/>
    </location>
</feature>
<reference evidence="5 6" key="1">
    <citation type="submission" date="2018-08" db="EMBL/GenBank/DDBJ databases">
        <title>A genome reference for cultivated species of the human gut microbiota.</title>
        <authorList>
            <person name="Zou Y."/>
            <person name="Xue W."/>
            <person name="Luo G."/>
        </authorList>
    </citation>
    <scope>NUCLEOTIDE SEQUENCE [LARGE SCALE GENOMIC DNA]</scope>
    <source>
        <strain evidence="5 6">OF01-3</strain>
    </source>
</reference>
<evidence type="ECO:0000256" key="3">
    <source>
        <dbReference type="ARBA" id="ARBA00023014"/>
    </source>
</evidence>
<comment type="caution">
    <text evidence="5">The sequence shown here is derived from an EMBL/GenBank/DDBJ whole genome shotgun (WGS) entry which is preliminary data.</text>
</comment>
<dbReference type="Gene3D" id="3.40.50.360">
    <property type="match status" value="1"/>
</dbReference>
<dbReference type="OrthoDB" id="9813995at2"/>
<keyword evidence="3" id="KW-0411">Iron-sulfur</keyword>
<dbReference type="SUPFAM" id="SSF52218">
    <property type="entry name" value="Flavoproteins"/>
    <property type="match status" value="1"/>
</dbReference>
<accession>A0A3E2TI81</accession>
<evidence type="ECO:0000256" key="2">
    <source>
        <dbReference type="ARBA" id="ARBA00023004"/>
    </source>
</evidence>
<dbReference type="AlphaFoldDB" id="A0A3E2TI81"/>
<dbReference type="RefSeq" id="WP_117521320.1">
    <property type="nucleotide sequence ID" value="NZ_AP031484.1"/>
</dbReference>
<protein>
    <submittedName>
        <fullName evidence="5">4Fe-4S ferredoxin</fullName>
    </submittedName>
</protein>
<organism evidence="5 6">
    <name type="scientific">Anaerococcus nagyae</name>
    <dbReference type="NCBI Taxonomy" id="1755241"/>
    <lineage>
        <taxon>Bacteria</taxon>
        <taxon>Bacillati</taxon>
        <taxon>Bacillota</taxon>
        <taxon>Tissierellia</taxon>
        <taxon>Tissierellales</taxon>
        <taxon>Peptoniphilaceae</taxon>
        <taxon>Anaerococcus</taxon>
    </lineage>
</organism>
<dbReference type="InterPro" id="IPR017896">
    <property type="entry name" value="4Fe4S_Fe-S-bd"/>
</dbReference>
<dbReference type="PROSITE" id="PS00198">
    <property type="entry name" value="4FE4S_FER_1"/>
    <property type="match status" value="1"/>
</dbReference>
<dbReference type="EMBL" id="QVEU01000003">
    <property type="protein sequence ID" value="RGB76390.1"/>
    <property type="molecule type" value="Genomic_DNA"/>
</dbReference>
<dbReference type="PROSITE" id="PS51379">
    <property type="entry name" value="4FE4S_FER_2"/>
    <property type="match status" value="2"/>
</dbReference>
<dbReference type="GO" id="GO:0046872">
    <property type="term" value="F:metal ion binding"/>
    <property type="evidence" value="ECO:0007669"/>
    <property type="project" value="UniProtKB-KW"/>
</dbReference>
<dbReference type="Gene3D" id="3.30.70.20">
    <property type="match status" value="1"/>
</dbReference>
<dbReference type="InterPro" id="IPR047964">
    <property type="entry name" value="EFR1-like"/>
</dbReference>
<dbReference type="PANTHER" id="PTHR43122:SF1">
    <property type="entry name" value="IRON-SULFUR-BINDING PROTEIN"/>
    <property type="match status" value="1"/>
</dbReference>
<dbReference type="Pfam" id="PF13187">
    <property type="entry name" value="Fer4_9"/>
    <property type="match status" value="1"/>
</dbReference>
<evidence type="ECO:0000256" key="1">
    <source>
        <dbReference type="ARBA" id="ARBA00022723"/>
    </source>
</evidence>
<dbReference type="Proteomes" id="UP000261011">
    <property type="component" value="Unassembled WGS sequence"/>
</dbReference>
<evidence type="ECO:0000259" key="4">
    <source>
        <dbReference type="PROSITE" id="PS51379"/>
    </source>
</evidence>
<keyword evidence="6" id="KW-1185">Reference proteome</keyword>
<sequence length="255" mass="28444">MLIYFSATGNTKHLVEEIAYEDEEIIAIDNADKIKEINLGKNDRLGILAPTYAGGLPENLKVFLENLIINYTSHPYTFYIGTCGGSTGFSSKELRDIFIKKGMELEASFSIKMPDAFLLLTDVNDKEKINRINKQADREILNIKQKLDSGAIGDFVESKLPKAIASAVQSAYGKFRLTDKFKVSNACISCGICARDCPVDTIKITMDRPTWVKESCLLCLRCLHACPTNAISYGKKTKGRGQYLHPSYHDNLDEL</sequence>
<dbReference type="Pfam" id="PF12724">
    <property type="entry name" value="Flavodoxin_5"/>
    <property type="match status" value="1"/>
</dbReference>